<evidence type="ECO:0000313" key="3">
    <source>
        <dbReference type="Proteomes" id="UP001501758"/>
    </source>
</evidence>
<dbReference type="Proteomes" id="UP001501758">
    <property type="component" value="Unassembled WGS sequence"/>
</dbReference>
<dbReference type="SMART" id="SM01324">
    <property type="entry name" value="YARHG"/>
    <property type="match status" value="1"/>
</dbReference>
<dbReference type="RefSeq" id="WP_343914708.1">
    <property type="nucleotide sequence ID" value="NZ_BAAAGE010000007.1"/>
</dbReference>
<dbReference type="InterPro" id="IPR025582">
    <property type="entry name" value="YARHG_dom"/>
</dbReference>
<dbReference type="Pfam" id="PF13308">
    <property type="entry name" value="YARHG"/>
    <property type="match status" value="1"/>
</dbReference>
<reference evidence="3" key="1">
    <citation type="journal article" date="2019" name="Int. J. Syst. Evol. Microbiol.">
        <title>The Global Catalogue of Microorganisms (GCM) 10K type strain sequencing project: providing services to taxonomists for standard genome sequencing and annotation.</title>
        <authorList>
            <consortium name="The Broad Institute Genomics Platform"/>
            <consortium name="The Broad Institute Genome Sequencing Center for Infectious Disease"/>
            <person name="Wu L."/>
            <person name="Ma J."/>
        </authorList>
    </citation>
    <scope>NUCLEOTIDE SEQUENCE [LARGE SCALE GENOMIC DNA]</scope>
    <source>
        <strain evidence="3">JCM 15974</strain>
    </source>
</reference>
<dbReference type="InterPro" id="IPR038434">
    <property type="entry name" value="YARHG_sf"/>
</dbReference>
<dbReference type="EMBL" id="BAAAGE010000007">
    <property type="protein sequence ID" value="GAA0733179.1"/>
    <property type="molecule type" value="Genomic_DNA"/>
</dbReference>
<accession>A0ABP3UJW6</accession>
<proteinExistence type="predicted"/>
<gene>
    <name evidence="2" type="ORF">GCM10009430_47130</name>
</gene>
<dbReference type="PROSITE" id="PS51257">
    <property type="entry name" value="PROKAR_LIPOPROTEIN"/>
    <property type="match status" value="1"/>
</dbReference>
<sequence length="823" mass="94069">MKKQLLLISVFLILIACGSDTKTNKQNDIVSTSNEIDETTLDEEETKKIDNPVIVNGKLDVEKLGEDVDLQMDISSLTLYEIRVLRNSFAAKQGYCFMKGDLRYTFEATSWYNERMESRYWAEEGGEDIEPISYSSQETVFIEKLKKREEELKTKNLSDQGNRKVANIDNIVNLFQLEKPAPELMEMLAKNGFAIVPNSNIQFFHLYEQNDYAEFPNFVTTDMYMQLFHMYFGFILKKIEEEQFIPILSEICQNMIKDMQSLAETSSDEAFSEMAKFNQTYYAIAYTLLTDARVEVPSGYEQHYENELLAVKSEEDKISEFLEFTEVQFPYSLFKPRGHYTRTESLKRYFCAMMWLQSAPFCLNNDLQFKRALVNADALGNSSNFGKETLKKYKAIMEPIDFIIGQTDNVSFLDLAELLEKEELPLEAILQDTERIENLKVEVNKIADIKDKIRSGGGSCKIKINFIPQRYVSDNDVLQNLVDLRSEVSKRAYPQGLDVMAAFGSKAAEDLLINELKEGEKWEEYPGLLTKMQEEMSSVDFGATVYTKWIQSLLELQKANDSYPYFMQTPEWNKKNLNASLASWAELKHDSILYAEQPMAAECGDGEGVPSPYTVGYVEPNIGYWNTVIELIDLTKSVLERNELLDSNISRITTSLRENAEFLLSASKKELAGKKLSIQEYGQIEIIGSTFEWITLDLVKQKDQYLDGWHNVQGPDKSVAVVADVYTANSGNNPDKGILHVATGNVNDLYVLVEIEGYLHITKGAVFGYHEFHLPLGNRLTDEEWQDMIDKNQAKGIPEWMKTIIVPIPAPKTNEKIFYSSGC</sequence>
<organism evidence="2 3">
    <name type="scientific">Aquimarina litoralis</name>
    <dbReference type="NCBI Taxonomy" id="584605"/>
    <lineage>
        <taxon>Bacteria</taxon>
        <taxon>Pseudomonadati</taxon>
        <taxon>Bacteroidota</taxon>
        <taxon>Flavobacteriia</taxon>
        <taxon>Flavobacteriales</taxon>
        <taxon>Flavobacteriaceae</taxon>
        <taxon>Aquimarina</taxon>
    </lineage>
</organism>
<name>A0ABP3UJW6_9FLAO</name>
<dbReference type="SMART" id="SM01325">
    <property type="entry name" value="DUF3160"/>
    <property type="match status" value="1"/>
</dbReference>
<dbReference type="Gene3D" id="1.20.58.1690">
    <property type="match status" value="1"/>
</dbReference>
<evidence type="ECO:0000259" key="1">
    <source>
        <dbReference type="SMART" id="SM01324"/>
    </source>
</evidence>
<comment type="caution">
    <text evidence="2">The sequence shown here is derived from an EMBL/GenBank/DDBJ whole genome shotgun (WGS) entry which is preliminary data.</text>
</comment>
<keyword evidence="3" id="KW-1185">Reference proteome</keyword>
<dbReference type="InterPro" id="IPR022601">
    <property type="entry name" value="DUF3160"/>
</dbReference>
<protein>
    <submittedName>
        <fullName evidence="2">DUF3160 domain-containing protein</fullName>
    </submittedName>
</protein>
<evidence type="ECO:0000313" key="2">
    <source>
        <dbReference type="EMBL" id="GAA0733179.1"/>
    </source>
</evidence>
<dbReference type="Pfam" id="PF11369">
    <property type="entry name" value="DUF3160"/>
    <property type="match status" value="1"/>
</dbReference>
<feature type="domain" description="YARHG" evidence="1">
    <location>
        <begin position="57"/>
        <end position="150"/>
    </location>
</feature>